<dbReference type="InterPro" id="IPR050109">
    <property type="entry name" value="HTH-type_TetR-like_transc_reg"/>
</dbReference>
<dbReference type="GO" id="GO:0000976">
    <property type="term" value="F:transcription cis-regulatory region binding"/>
    <property type="evidence" value="ECO:0007669"/>
    <property type="project" value="TreeGrafter"/>
</dbReference>
<comment type="caution">
    <text evidence="7">The sequence shown here is derived from an EMBL/GenBank/DDBJ whole genome shotgun (WGS) entry which is preliminary data.</text>
</comment>
<evidence type="ECO:0000313" key="7">
    <source>
        <dbReference type="EMBL" id="PXX37822.1"/>
    </source>
</evidence>
<name>A0A318JBJ6_9BURK</name>
<dbReference type="InterPro" id="IPR009057">
    <property type="entry name" value="Homeodomain-like_sf"/>
</dbReference>
<evidence type="ECO:0000259" key="6">
    <source>
        <dbReference type="PROSITE" id="PS50977"/>
    </source>
</evidence>
<organism evidence="7 8">
    <name type="scientific">Undibacterium pigrum</name>
    <dbReference type="NCBI Taxonomy" id="401470"/>
    <lineage>
        <taxon>Bacteria</taxon>
        <taxon>Pseudomonadati</taxon>
        <taxon>Pseudomonadota</taxon>
        <taxon>Betaproteobacteria</taxon>
        <taxon>Burkholderiales</taxon>
        <taxon>Oxalobacteraceae</taxon>
        <taxon>Undibacterium</taxon>
    </lineage>
</organism>
<evidence type="ECO:0000256" key="1">
    <source>
        <dbReference type="ARBA" id="ARBA00022491"/>
    </source>
</evidence>
<keyword evidence="2" id="KW-0805">Transcription regulation</keyword>
<dbReference type="Gene3D" id="1.10.357.10">
    <property type="entry name" value="Tetracycline Repressor, domain 2"/>
    <property type="match status" value="1"/>
</dbReference>
<proteinExistence type="predicted"/>
<keyword evidence="8" id="KW-1185">Reference proteome</keyword>
<dbReference type="Proteomes" id="UP000247792">
    <property type="component" value="Unassembled WGS sequence"/>
</dbReference>
<evidence type="ECO:0000256" key="5">
    <source>
        <dbReference type="PROSITE-ProRule" id="PRU00335"/>
    </source>
</evidence>
<evidence type="ECO:0000256" key="2">
    <source>
        <dbReference type="ARBA" id="ARBA00023015"/>
    </source>
</evidence>
<protein>
    <submittedName>
        <fullName evidence="7">TetR family transcriptional regulator</fullName>
    </submittedName>
</protein>
<dbReference type="GO" id="GO:0003700">
    <property type="term" value="F:DNA-binding transcription factor activity"/>
    <property type="evidence" value="ECO:0007669"/>
    <property type="project" value="TreeGrafter"/>
</dbReference>
<dbReference type="InterPro" id="IPR001647">
    <property type="entry name" value="HTH_TetR"/>
</dbReference>
<sequence>MSYRSYLKLAFMTKPIKKAATPLAPRKSPTQARSVATVEAILQAAAHILETEGLSACSTNAVARKAGVSIGSLYQYFPSKDAISRALILEQTTALVEDAEKIDLQQGGRKALEDLIDVAITHQLKRPALAKILDAEELRLPVAADLKRQSTRLRKTVHDILSQTDMPEGANDAEVMADLMGIIKGLVDAAGARVDTSAANLRKRVRRAVFGYLDAGE</sequence>
<dbReference type="InterPro" id="IPR023772">
    <property type="entry name" value="DNA-bd_HTH_TetR-type_CS"/>
</dbReference>
<dbReference type="PRINTS" id="PR00455">
    <property type="entry name" value="HTHTETR"/>
</dbReference>
<keyword evidence="4" id="KW-0804">Transcription</keyword>
<dbReference type="PANTHER" id="PTHR30055">
    <property type="entry name" value="HTH-TYPE TRANSCRIPTIONAL REGULATOR RUTR"/>
    <property type="match status" value="1"/>
</dbReference>
<dbReference type="SUPFAM" id="SSF46689">
    <property type="entry name" value="Homeodomain-like"/>
    <property type="match status" value="1"/>
</dbReference>
<feature type="domain" description="HTH tetR-type" evidence="6">
    <location>
        <begin position="35"/>
        <end position="95"/>
    </location>
</feature>
<accession>A0A318JBJ6</accession>
<reference evidence="7 8" key="1">
    <citation type="submission" date="2018-05" db="EMBL/GenBank/DDBJ databases">
        <title>Genomic Encyclopedia of Type Strains, Phase IV (KMG-IV): sequencing the most valuable type-strain genomes for metagenomic binning, comparative biology and taxonomic classification.</title>
        <authorList>
            <person name="Goeker M."/>
        </authorList>
    </citation>
    <scope>NUCLEOTIDE SEQUENCE [LARGE SCALE GENOMIC DNA]</scope>
    <source>
        <strain evidence="7 8">DSM 19792</strain>
    </source>
</reference>
<dbReference type="Pfam" id="PF00440">
    <property type="entry name" value="TetR_N"/>
    <property type="match status" value="1"/>
</dbReference>
<dbReference type="RefSeq" id="WP_211324422.1">
    <property type="nucleotide sequence ID" value="NZ_QJKB01000015.1"/>
</dbReference>
<dbReference type="EMBL" id="QJKB01000015">
    <property type="protein sequence ID" value="PXX37822.1"/>
    <property type="molecule type" value="Genomic_DNA"/>
</dbReference>
<dbReference type="AlphaFoldDB" id="A0A318JBJ6"/>
<dbReference type="InterPro" id="IPR041669">
    <property type="entry name" value="TetR_C_15"/>
</dbReference>
<gene>
    <name evidence="7" type="ORF">DFR42_11572</name>
</gene>
<dbReference type="Pfam" id="PF17918">
    <property type="entry name" value="TetR_C_15"/>
    <property type="match status" value="1"/>
</dbReference>
<dbReference type="PANTHER" id="PTHR30055:SF234">
    <property type="entry name" value="HTH-TYPE TRANSCRIPTIONAL REGULATOR BETI"/>
    <property type="match status" value="1"/>
</dbReference>
<dbReference type="PROSITE" id="PS50977">
    <property type="entry name" value="HTH_TETR_2"/>
    <property type="match status" value="1"/>
</dbReference>
<evidence type="ECO:0000256" key="4">
    <source>
        <dbReference type="ARBA" id="ARBA00023163"/>
    </source>
</evidence>
<dbReference type="PROSITE" id="PS01081">
    <property type="entry name" value="HTH_TETR_1"/>
    <property type="match status" value="1"/>
</dbReference>
<keyword evidence="1" id="KW-0678">Repressor</keyword>
<evidence type="ECO:0000256" key="3">
    <source>
        <dbReference type="ARBA" id="ARBA00023125"/>
    </source>
</evidence>
<feature type="DNA-binding region" description="H-T-H motif" evidence="5">
    <location>
        <begin position="58"/>
        <end position="77"/>
    </location>
</feature>
<keyword evidence="3 5" id="KW-0238">DNA-binding</keyword>
<evidence type="ECO:0000313" key="8">
    <source>
        <dbReference type="Proteomes" id="UP000247792"/>
    </source>
</evidence>